<dbReference type="Proteomes" id="UP000691718">
    <property type="component" value="Unassembled WGS sequence"/>
</dbReference>
<protein>
    <submittedName>
        <fullName evidence="2">(apollo) hypothetical protein</fullName>
    </submittedName>
</protein>
<reference evidence="2" key="1">
    <citation type="submission" date="2021-04" db="EMBL/GenBank/DDBJ databases">
        <authorList>
            <person name="Tunstrom K."/>
        </authorList>
    </citation>
    <scope>NUCLEOTIDE SEQUENCE</scope>
</reference>
<name>A0A8S3XCQ9_PARAO</name>
<comment type="caution">
    <text evidence="2">The sequence shown here is derived from an EMBL/GenBank/DDBJ whole genome shotgun (WGS) entry which is preliminary data.</text>
</comment>
<accession>A0A8S3XCQ9</accession>
<evidence type="ECO:0000256" key="1">
    <source>
        <dbReference type="SAM" id="MobiDB-lite"/>
    </source>
</evidence>
<organism evidence="2 3">
    <name type="scientific">Parnassius apollo</name>
    <name type="common">Apollo butterfly</name>
    <name type="synonym">Papilio apollo</name>
    <dbReference type="NCBI Taxonomy" id="110799"/>
    <lineage>
        <taxon>Eukaryota</taxon>
        <taxon>Metazoa</taxon>
        <taxon>Ecdysozoa</taxon>
        <taxon>Arthropoda</taxon>
        <taxon>Hexapoda</taxon>
        <taxon>Insecta</taxon>
        <taxon>Pterygota</taxon>
        <taxon>Neoptera</taxon>
        <taxon>Endopterygota</taxon>
        <taxon>Lepidoptera</taxon>
        <taxon>Glossata</taxon>
        <taxon>Ditrysia</taxon>
        <taxon>Papilionoidea</taxon>
        <taxon>Papilionidae</taxon>
        <taxon>Parnassiinae</taxon>
        <taxon>Parnassini</taxon>
        <taxon>Parnassius</taxon>
        <taxon>Parnassius</taxon>
    </lineage>
</organism>
<keyword evidence="3" id="KW-1185">Reference proteome</keyword>
<proteinExistence type="predicted"/>
<dbReference type="EMBL" id="CAJQZP010001125">
    <property type="protein sequence ID" value="CAG5017679.1"/>
    <property type="molecule type" value="Genomic_DNA"/>
</dbReference>
<dbReference type="AlphaFoldDB" id="A0A8S3XCQ9"/>
<evidence type="ECO:0000313" key="2">
    <source>
        <dbReference type="EMBL" id="CAG5017679.1"/>
    </source>
</evidence>
<evidence type="ECO:0000313" key="3">
    <source>
        <dbReference type="Proteomes" id="UP000691718"/>
    </source>
</evidence>
<gene>
    <name evidence="2" type="ORF">PAPOLLO_LOCUS16705</name>
</gene>
<sequence length="128" mass="14342">MTADSRDAAPRQSRHTALEIFRAGPLGRRERSPTHRRKGGTAETFSSNDAGGYVKLILYDYLPHLHEKSVSVKETENIEIIPMFLSRKFLSVGAVMCSLYQIYVESSLLAFEGATSRYSFSLNGLVLR</sequence>
<feature type="region of interest" description="Disordered" evidence="1">
    <location>
        <begin position="23"/>
        <end position="47"/>
    </location>
</feature>